<dbReference type="InterPro" id="IPR051938">
    <property type="entry name" value="Apopto_cytoskel_mod"/>
</dbReference>
<evidence type="ECO:0000259" key="4">
    <source>
        <dbReference type="PROSITE" id="PS50076"/>
    </source>
</evidence>
<feature type="domain" description="J" evidence="4">
    <location>
        <begin position="43"/>
        <end position="103"/>
    </location>
</feature>
<dbReference type="AlphaFoldDB" id="A0AA39PJZ1"/>
<keyword evidence="3" id="KW-1133">Transmembrane helix</keyword>
<keyword evidence="6" id="KW-1185">Reference proteome</keyword>
<evidence type="ECO:0000256" key="1">
    <source>
        <dbReference type="ARBA" id="ARBA00023186"/>
    </source>
</evidence>
<dbReference type="PRINTS" id="PR00625">
    <property type="entry name" value="JDOMAIN"/>
</dbReference>
<feature type="transmembrane region" description="Helical" evidence="3">
    <location>
        <begin position="145"/>
        <end position="164"/>
    </location>
</feature>
<accession>A0AA39PJZ1</accession>
<evidence type="ECO:0000313" key="6">
    <source>
        <dbReference type="Proteomes" id="UP001175227"/>
    </source>
</evidence>
<evidence type="ECO:0000313" key="5">
    <source>
        <dbReference type="EMBL" id="KAK0485680.1"/>
    </source>
</evidence>
<dbReference type="PANTHER" id="PTHR44145">
    <property type="entry name" value="DNAJ HOMOLOG SUBFAMILY A MEMBER 3, MITOCHONDRIAL"/>
    <property type="match status" value="1"/>
</dbReference>
<protein>
    <recommendedName>
        <fullName evidence="4">J domain-containing protein</fullName>
    </recommendedName>
</protein>
<dbReference type="InterPro" id="IPR001623">
    <property type="entry name" value="DnaJ_domain"/>
</dbReference>
<dbReference type="SMART" id="SM00271">
    <property type="entry name" value="DnaJ"/>
    <property type="match status" value="1"/>
</dbReference>
<dbReference type="Proteomes" id="UP001175227">
    <property type="component" value="Unassembled WGS sequence"/>
</dbReference>
<reference evidence="5" key="1">
    <citation type="submission" date="2023-06" db="EMBL/GenBank/DDBJ databases">
        <authorList>
            <consortium name="Lawrence Berkeley National Laboratory"/>
            <person name="Ahrendt S."/>
            <person name="Sahu N."/>
            <person name="Indic B."/>
            <person name="Wong-Bajracharya J."/>
            <person name="Merenyi Z."/>
            <person name="Ke H.-M."/>
            <person name="Monk M."/>
            <person name="Kocsube S."/>
            <person name="Drula E."/>
            <person name="Lipzen A."/>
            <person name="Balint B."/>
            <person name="Henrissat B."/>
            <person name="Andreopoulos B."/>
            <person name="Martin F.M."/>
            <person name="Harder C.B."/>
            <person name="Rigling D."/>
            <person name="Ford K.L."/>
            <person name="Foster G.D."/>
            <person name="Pangilinan J."/>
            <person name="Papanicolaou A."/>
            <person name="Barry K."/>
            <person name="LaButti K."/>
            <person name="Viragh M."/>
            <person name="Koriabine M."/>
            <person name="Yan M."/>
            <person name="Riley R."/>
            <person name="Champramary S."/>
            <person name="Plett K.L."/>
            <person name="Tsai I.J."/>
            <person name="Slot J."/>
            <person name="Sipos G."/>
            <person name="Plett J."/>
            <person name="Nagy L.G."/>
            <person name="Grigoriev I.V."/>
        </authorList>
    </citation>
    <scope>NUCLEOTIDE SEQUENCE</scope>
    <source>
        <strain evidence="5">ICMP 16352</strain>
    </source>
</reference>
<feature type="compositionally biased region" description="Low complexity" evidence="2">
    <location>
        <begin position="188"/>
        <end position="199"/>
    </location>
</feature>
<dbReference type="PANTHER" id="PTHR44145:SF3">
    <property type="entry name" value="DNAJ HOMOLOG SUBFAMILY A MEMBER 3, MITOCHONDRIAL"/>
    <property type="match status" value="1"/>
</dbReference>
<keyword evidence="3" id="KW-0472">Membrane</keyword>
<sequence>MHSCFRATSLSVVRLPISFHGISRRSLTTKPNSYPFPRSTNPTPHQIFHLPRSASPEDIKARYYELVRVYHPDTVDSSVPSELAHARFQSITDAYNVLRGKTAAKPDPVSGAQQATTAARRAMHVRRHRELYEGGAVDDRWKDRMIIAGLIATVIIIVAQAVIVRQTKLQEARSLYPRRNPPQEDSRLSSSSVEPESLS</sequence>
<dbReference type="SUPFAM" id="SSF46565">
    <property type="entry name" value="Chaperone J-domain"/>
    <property type="match status" value="1"/>
</dbReference>
<dbReference type="InterPro" id="IPR036869">
    <property type="entry name" value="J_dom_sf"/>
</dbReference>
<dbReference type="CDD" id="cd06257">
    <property type="entry name" value="DnaJ"/>
    <property type="match status" value="1"/>
</dbReference>
<keyword evidence="3" id="KW-0812">Transmembrane</keyword>
<feature type="region of interest" description="Disordered" evidence="2">
    <location>
        <begin position="175"/>
        <end position="199"/>
    </location>
</feature>
<dbReference type="EMBL" id="JAUEPR010000004">
    <property type="protein sequence ID" value="KAK0485680.1"/>
    <property type="molecule type" value="Genomic_DNA"/>
</dbReference>
<name>A0AA39PJZ1_9AGAR</name>
<evidence type="ECO:0000256" key="2">
    <source>
        <dbReference type="SAM" id="MobiDB-lite"/>
    </source>
</evidence>
<keyword evidence="1" id="KW-0143">Chaperone</keyword>
<organism evidence="5 6">
    <name type="scientific">Armillaria novae-zelandiae</name>
    <dbReference type="NCBI Taxonomy" id="153914"/>
    <lineage>
        <taxon>Eukaryota</taxon>
        <taxon>Fungi</taxon>
        <taxon>Dikarya</taxon>
        <taxon>Basidiomycota</taxon>
        <taxon>Agaricomycotina</taxon>
        <taxon>Agaricomycetes</taxon>
        <taxon>Agaricomycetidae</taxon>
        <taxon>Agaricales</taxon>
        <taxon>Marasmiineae</taxon>
        <taxon>Physalacriaceae</taxon>
        <taxon>Armillaria</taxon>
    </lineage>
</organism>
<dbReference type="PROSITE" id="PS50076">
    <property type="entry name" value="DNAJ_2"/>
    <property type="match status" value="1"/>
</dbReference>
<gene>
    <name evidence="5" type="ORF">IW261DRAFT_1603957</name>
</gene>
<dbReference type="Pfam" id="PF00226">
    <property type="entry name" value="DnaJ"/>
    <property type="match status" value="1"/>
</dbReference>
<comment type="caution">
    <text evidence="5">The sequence shown here is derived from an EMBL/GenBank/DDBJ whole genome shotgun (WGS) entry which is preliminary data.</text>
</comment>
<proteinExistence type="predicted"/>
<dbReference type="Gene3D" id="1.10.287.110">
    <property type="entry name" value="DnaJ domain"/>
    <property type="match status" value="1"/>
</dbReference>
<evidence type="ECO:0000256" key="3">
    <source>
        <dbReference type="SAM" id="Phobius"/>
    </source>
</evidence>